<dbReference type="OrthoDB" id="4456959at2759"/>
<keyword evidence="6" id="KW-1185">Reference proteome</keyword>
<keyword evidence="3" id="KW-0472">Membrane</keyword>
<feature type="compositionally biased region" description="Polar residues" evidence="2">
    <location>
        <begin position="110"/>
        <end position="125"/>
    </location>
</feature>
<feature type="region of interest" description="Disordered" evidence="2">
    <location>
        <begin position="638"/>
        <end position="687"/>
    </location>
</feature>
<dbReference type="InterPro" id="IPR007219">
    <property type="entry name" value="XnlR_reg_dom"/>
</dbReference>
<evidence type="ECO:0000256" key="3">
    <source>
        <dbReference type="SAM" id="Phobius"/>
    </source>
</evidence>
<gene>
    <name evidence="5" type="ORF">D9611_005941</name>
</gene>
<keyword evidence="3" id="KW-0812">Transmembrane</keyword>
<dbReference type="GO" id="GO:0006351">
    <property type="term" value="P:DNA-templated transcription"/>
    <property type="evidence" value="ECO:0007669"/>
    <property type="project" value="InterPro"/>
</dbReference>
<sequence length="805" mass="90261">MPGNRCSRCIEYGVECTHLLMSKKAAYNFGSMNGLVPAHVLKGMSFEEASPLMSPLLDDILSSSYQPPSNPALIHETIASLAQYARMLENTLESGPGTSTQPTPDKPPHSQLSERSGSPGASGTVVVQDTTLEKDFRDPRPTDDSTKLSENFRKNAMLDSIRSRFFGPSSIVMIVKGALDLSLGSTDVTVATLMKTKRPEYWNVRPWEMPAPEPKHAPYVFPERDLLHDLIAKYFAYSNTTLPLLNRVIFERGVKAGLHLVDNAFGGTVLGVCAVGALYSKDPRVCLPEANFDEQSGGYRYFRQLRLKYLYSEPPSLYEMQMHTLALSFLRGSSRMEQAWYLLGATLRAAQDIGLHREKPGDSGKATVEDELRKRVFFCLLGTDQIISDIQGRPAMMKRCDWDLDYPVDCDDQFWESENPELAFKQPVDRPSSISFFIHHLRLLSIYEEAHDAFYSARMPVPPNGLPLDDWNEKRLAEFDSALNQWVDGVPEHLRWDPNELDCVFFIQSTALFTSFYWIQILIHRPFIASKNKSTLSFSSMAICTNAARAIVRIMYAQSHKGILLPLAAISLYLSGIILLVNMWRGRKAGILLDEKRETDTVYQCVKVLRMYNRSWHWTGRFCDILYSLLKFNGTPVGSPNGSTDQDTDQDVPAPISSAGASRSSVQSQPATECASSNHQPSLSGMDYPPEFPMYVAELSRWPYQVRSTLQQQTDSRFASLDGQHSTDHLIPAMGAVDLQADIHMHEQGSGQDMTTMMLDQMDVLAGFPMDFDWSQWGSYVASIDSTLHSQTNNTQPASASFNFL</sequence>
<organism evidence="5 6">
    <name type="scientific">Ephemerocybe angulata</name>
    <dbReference type="NCBI Taxonomy" id="980116"/>
    <lineage>
        <taxon>Eukaryota</taxon>
        <taxon>Fungi</taxon>
        <taxon>Dikarya</taxon>
        <taxon>Basidiomycota</taxon>
        <taxon>Agaricomycotina</taxon>
        <taxon>Agaricomycetes</taxon>
        <taxon>Agaricomycetidae</taxon>
        <taxon>Agaricales</taxon>
        <taxon>Agaricineae</taxon>
        <taxon>Psathyrellaceae</taxon>
        <taxon>Ephemerocybe</taxon>
    </lineage>
</organism>
<evidence type="ECO:0000256" key="2">
    <source>
        <dbReference type="SAM" id="MobiDB-lite"/>
    </source>
</evidence>
<dbReference type="Pfam" id="PF04082">
    <property type="entry name" value="Fungal_trans"/>
    <property type="match status" value="1"/>
</dbReference>
<feature type="region of interest" description="Disordered" evidence="2">
    <location>
        <begin position="92"/>
        <end position="125"/>
    </location>
</feature>
<evidence type="ECO:0000313" key="6">
    <source>
        <dbReference type="Proteomes" id="UP000541558"/>
    </source>
</evidence>
<dbReference type="GO" id="GO:0003677">
    <property type="term" value="F:DNA binding"/>
    <property type="evidence" value="ECO:0007669"/>
    <property type="project" value="InterPro"/>
</dbReference>
<evidence type="ECO:0000259" key="4">
    <source>
        <dbReference type="SMART" id="SM00906"/>
    </source>
</evidence>
<feature type="transmembrane region" description="Helical" evidence="3">
    <location>
        <begin position="504"/>
        <end position="523"/>
    </location>
</feature>
<dbReference type="EMBL" id="JAACJK010000002">
    <property type="protein sequence ID" value="KAF5341238.1"/>
    <property type="molecule type" value="Genomic_DNA"/>
</dbReference>
<feature type="compositionally biased region" description="Polar residues" evidence="2">
    <location>
        <begin position="92"/>
        <end position="103"/>
    </location>
</feature>
<dbReference type="GO" id="GO:0008270">
    <property type="term" value="F:zinc ion binding"/>
    <property type="evidence" value="ECO:0007669"/>
    <property type="project" value="InterPro"/>
</dbReference>
<dbReference type="PANTHER" id="PTHR46910:SF38">
    <property type="entry name" value="ZN(2)-C6 FUNGAL-TYPE DOMAIN-CONTAINING PROTEIN"/>
    <property type="match status" value="1"/>
</dbReference>
<name>A0A8H5CGV1_9AGAR</name>
<evidence type="ECO:0000256" key="1">
    <source>
        <dbReference type="ARBA" id="ARBA00023242"/>
    </source>
</evidence>
<accession>A0A8H5CGV1</accession>
<dbReference type="SMART" id="SM00906">
    <property type="entry name" value="Fungal_trans"/>
    <property type="match status" value="1"/>
</dbReference>
<dbReference type="AlphaFoldDB" id="A0A8H5CGV1"/>
<dbReference type="CDD" id="cd12148">
    <property type="entry name" value="fungal_TF_MHR"/>
    <property type="match status" value="1"/>
</dbReference>
<feature type="compositionally biased region" description="Polar residues" evidence="2">
    <location>
        <begin position="670"/>
        <end position="683"/>
    </location>
</feature>
<feature type="domain" description="Xylanolytic transcriptional activator regulatory" evidence="4">
    <location>
        <begin position="339"/>
        <end position="413"/>
    </location>
</feature>
<keyword evidence="1" id="KW-0539">Nucleus</keyword>
<dbReference type="Proteomes" id="UP000541558">
    <property type="component" value="Unassembled WGS sequence"/>
</dbReference>
<reference evidence="5 6" key="1">
    <citation type="journal article" date="2020" name="ISME J.">
        <title>Uncovering the hidden diversity of litter-decomposition mechanisms in mushroom-forming fungi.</title>
        <authorList>
            <person name="Floudas D."/>
            <person name="Bentzer J."/>
            <person name="Ahren D."/>
            <person name="Johansson T."/>
            <person name="Persson P."/>
            <person name="Tunlid A."/>
        </authorList>
    </citation>
    <scope>NUCLEOTIDE SEQUENCE [LARGE SCALE GENOMIC DNA]</scope>
    <source>
        <strain evidence="5 6">CBS 175.51</strain>
    </source>
</reference>
<evidence type="ECO:0000313" key="5">
    <source>
        <dbReference type="EMBL" id="KAF5341238.1"/>
    </source>
</evidence>
<protein>
    <recommendedName>
        <fullName evidence="4">Xylanolytic transcriptional activator regulatory domain-containing protein</fullName>
    </recommendedName>
</protein>
<dbReference type="GO" id="GO:0003700">
    <property type="term" value="F:DNA-binding transcription factor activity"/>
    <property type="evidence" value="ECO:0007669"/>
    <property type="project" value="InterPro"/>
</dbReference>
<proteinExistence type="predicted"/>
<dbReference type="PANTHER" id="PTHR46910">
    <property type="entry name" value="TRANSCRIPTION FACTOR PDR1"/>
    <property type="match status" value="1"/>
</dbReference>
<feature type="compositionally biased region" description="Low complexity" evidence="2">
    <location>
        <begin position="657"/>
        <end position="669"/>
    </location>
</feature>
<keyword evidence="3" id="KW-1133">Transmembrane helix</keyword>
<comment type="caution">
    <text evidence="5">The sequence shown here is derived from an EMBL/GenBank/DDBJ whole genome shotgun (WGS) entry which is preliminary data.</text>
</comment>
<feature type="transmembrane region" description="Helical" evidence="3">
    <location>
        <begin position="562"/>
        <end position="581"/>
    </location>
</feature>
<dbReference type="InterPro" id="IPR050987">
    <property type="entry name" value="AtrR-like"/>
</dbReference>